<evidence type="ECO:0000313" key="1">
    <source>
        <dbReference type="EMBL" id="MFE7966288.1"/>
    </source>
</evidence>
<gene>
    <name evidence="1" type="ORF">ACFU0X_25165</name>
</gene>
<organism evidence="1 2">
    <name type="scientific">Streptomyces cellulosae</name>
    <dbReference type="NCBI Taxonomy" id="1968"/>
    <lineage>
        <taxon>Bacteria</taxon>
        <taxon>Bacillati</taxon>
        <taxon>Actinomycetota</taxon>
        <taxon>Actinomycetes</taxon>
        <taxon>Kitasatosporales</taxon>
        <taxon>Streptomycetaceae</taxon>
        <taxon>Streptomyces</taxon>
    </lineage>
</organism>
<dbReference type="RefSeq" id="WP_381727846.1">
    <property type="nucleotide sequence ID" value="NZ_JBHVBU010000086.1"/>
</dbReference>
<sequence length="118" mass="13420">MPSTVAVVEDATHGPILFCSGVNHHVADPEAAEAHWGPGLREAHGARHFTREHAIDTQLRRLGHRPEDVRYAVLALRDDPRTAVAYRVITERRIGDPDERRWSRMWDRQYAKEHPGSG</sequence>
<keyword evidence="2" id="KW-1185">Reference proteome</keyword>
<comment type="caution">
    <text evidence="1">The sequence shown here is derived from an EMBL/GenBank/DDBJ whole genome shotgun (WGS) entry which is preliminary data.</text>
</comment>
<dbReference type="InterPro" id="IPR036866">
    <property type="entry name" value="RibonucZ/Hydroxyglut_hydro"/>
</dbReference>
<accession>A0ABW6JLM1</accession>
<dbReference type="Proteomes" id="UP001600650">
    <property type="component" value="Unassembled WGS sequence"/>
</dbReference>
<protein>
    <submittedName>
        <fullName evidence="1">Uncharacterized protein</fullName>
    </submittedName>
</protein>
<dbReference type="EMBL" id="JBHVBU010000086">
    <property type="protein sequence ID" value="MFE7966288.1"/>
    <property type="molecule type" value="Genomic_DNA"/>
</dbReference>
<proteinExistence type="predicted"/>
<evidence type="ECO:0000313" key="2">
    <source>
        <dbReference type="Proteomes" id="UP001600650"/>
    </source>
</evidence>
<dbReference type="Gene3D" id="3.60.15.10">
    <property type="entry name" value="Ribonuclease Z/Hydroxyacylglutathione hydrolase-like"/>
    <property type="match status" value="1"/>
</dbReference>
<name>A0ABW6JLM1_STRCE</name>
<reference evidence="1 2" key="1">
    <citation type="submission" date="2024-09" db="EMBL/GenBank/DDBJ databases">
        <title>The Natural Products Discovery Center: Release of the First 8490 Sequenced Strains for Exploring Actinobacteria Biosynthetic Diversity.</title>
        <authorList>
            <person name="Kalkreuter E."/>
            <person name="Kautsar S.A."/>
            <person name="Yang D."/>
            <person name="Bader C.D."/>
            <person name="Teijaro C.N."/>
            <person name="Fluegel L."/>
            <person name="Davis C.M."/>
            <person name="Simpson J.R."/>
            <person name="Lauterbach L."/>
            <person name="Steele A.D."/>
            <person name="Gui C."/>
            <person name="Meng S."/>
            <person name="Li G."/>
            <person name="Viehrig K."/>
            <person name="Ye F."/>
            <person name="Su P."/>
            <person name="Kiefer A.F."/>
            <person name="Nichols A."/>
            <person name="Cepeda A.J."/>
            <person name="Yan W."/>
            <person name="Fan B."/>
            <person name="Jiang Y."/>
            <person name="Adhikari A."/>
            <person name="Zheng C.-J."/>
            <person name="Schuster L."/>
            <person name="Cowan T.M."/>
            <person name="Smanski M.J."/>
            <person name="Chevrette M.G."/>
            <person name="De Carvalho L.P.S."/>
            <person name="Shen B."/>
        </authorList>
    </citation>
    <scope>NUCLEOTIDE SEQUENCE [LARGE SCALE GENOMIC DNA]</scope>
    <source>
        <strain evidence="1 2">NPDC057399</strain>
    </source>
</reference>